<dbReference type="Proteomes" id="UP001372338">
    <property type="component" value="Unassembled WGS sequence"/>
</dbReference>
<evidence type="ECO:0000256" key="1">
    <source>
        <dbReference type="SAM" id="MobiDB-lite"/>
    </source>
</evidence>
<feature type="region of interest" description="Disordered" evidence="1">
    <location>
        <begin position="81"/>
        <end position="118"/>
    </location>
</feature>
<protein>
    <submittedName>
        <fullName evidence="2">Uncharacterized protein</fullName>
    </submittedName>
</protein>
<organism evidence="2 3">
    <name type="scientific">Crotalaria pallida</name>
    <name type="common">Smooth rattlebox</name>
    <name type="synonym">Crotalaria striata</name>
    <dbReference type="NCBI Taxonomy" id="3830"/>
    <lineage>
        <taxon>Eukaryota</taxon>
        <taxon>Viridiplantae</taxon>
        <taxon>Streptophyta</taxon>
        <taxon>Embryophyta</taxon>
        <taxon>Tracheophyta</taxon>
        <taxon>Spermatophyta</taxon>
        <taxon>Magnoliopsida</taxon>
        <taxon>eudicotyledons</taxon>
        <taxon>Gunneridae</taxon>
        <taxon>Pentapetalae</taxon>
        <taxon>rosids</taxon>
        <taxon>fabids</taxon>
        <taxon>Fabales</taxon>
        <taxon>Fabaceae</taxon>
        <taxon>Papilionoideae</taxon>
        <taxon>50 kb inversion clade</taxon>
        <taxon>genistoids sensu lato</taxon>
        <taxon>core genistoids</taxon>
        <taxon>Crotalarieae</taxon>
        <taxon>Crotalaria</taxon>
    </lineage>
</organism>
<feature type="compositionally biased region" description="Polar residues" evidence="1">
    <location>
        <begin position="108"/>
        <end position="118"/>
    </location>
</feature>
<keyword evidence="3" id="KW-1185">Reference proteome</keyword>
<sequence>MEEWCSHCCMTIETRLEPCSCPPVSFVSCCTLCGKLLSDIIIDDPLSLPILQPNSRNSKRMRYKTCYRRRLMKRVEEPKFNDDVKSDLSDSESVCADPTIKEKEEPINSDTIQASDDQ</sequence>
<comment type="caution">
    <text evidence="2">The sequence shown here is derived from an EMBL/GenBank/DDBJ whole genome shotgun (WGS) entry which is preliminary data.</text>
</comment>
<gene>
    <name evidence="2" type="ORF">RIF29_17710</name>
</gene>
<evidence type="ECO:0000313" key="3">
    <source>
        <dbReference type="Proteomes" id="UP001372338"/>
    </source>
</evidence>
<dbReference type="EMBL" id="JAYWIO010000003">
    <property type="protein sequence ID" value="KAK7276567.1"/>
    <property type="molecule type" value="Genomic_DNA"/>
</dbReference>
<accession>A0AAN9FHM0</accession>
<reference evidence="2 3" key="1">
    <citation type="submission" date="2024-01" db="EMBL/GenBank/DDBJ databases">
        <title>The genomes of 5 underutilized Papilionoideae crops provide insights into root nodulation and disease resistanc.</title>
        <authorList>
            <person name="Yuan L."/>
        </authorList>
    </citation>
    <scope>NUCLEOTIDE SEQUENCE [LARGE SCALE GENOMIC DNA]</scope>
    <source>
        <strain evidence="2">ZHUSHIDOU_FW_LH</strain>
        <tissue evidence="2">Leaf</tissue>
    </source>
</reference>
<name>A0AAN9FHM0_CROPI</name>
<dbReference type="AlphaFoldDB" id="A0AAN9FHM0"/>
<proteinExistence type="predicted"/>
<evidence type="ECO:0000313" key="2">
    <source>
        <dbReference type="EMBL" id="KAK7276567.1"/>
    </source>
</evidence>